<comment type="pathway">
    <text evidence="4">Amino-acid biosynthesis; L-leucine biosynthesis; L-leucine from 3-methyl-2-oxobutanoate: step 4/4.</text>
</comment>
<dbReference type="EMBL" id="CP036349">
    <property type="protein sequence ID" value="QDV75546.1"/>
    <property type="molecule type" value="Genomic_DNA"/>
</dbReference>
<comment type="pathway">
    <text evidence="3">Amino-acid biosynthesis; L-valine biosynthesis; L-valine from pyruvate: step 4/4.</text>
</comment>
<dbReference type="RefSeq" id="WP_145114946.1">
    <property type="nucleotide sequence ID" value="NZ_CP036349.1"/>
</dbReference>
<evidence type="ECO:0000256" key="7">
    <source>
        <dbReference type="ARBA" id="ARBA00022898"/>
    </source>
</evidence>
<keyword evidence="11" id="KW-0808">Transferase</keyword>
<accession>A0A518KCM3</accession>
<dbReference type="InterPro" id="IPR043132">
    <property type="entry name" value="BCAT-like_C"/>
</dbReference>
<organism evidence="11 12">
    <name type="scientific">Botrimarina mediterranea</name>
    <dbReference type="NCBI Taxonomy" id="2528022"/>
    <lineage>
        <taxon>Bacteria</taxon>
        <taxon>Pseudomonadati</taxon>
        <taxon>Planctomycetota</taxon>
        <taxon>Planctomycetia</taxon>
        <taxon>Pirellulales</taxon>
        <taxon>Lacipirellulaceae</taxon>
        <taxon>Botrimarina</taxon>
    </lineage>
</organism>
<proteinExistence type="inferred from homology"/>
<dbReference type="FunFam" id="3.20.10.10:FF:000002">
    <property type="entry name" value="D-alanine aminotransferase"/>
    <property type="match status" value="1"/>
</dbReference>
<comment type="pathway">
    <text evidence="2">Amino-acid biosynthesis; L-isoleucine biosynthesis; L-isoleucine from 2-oxobutanoate: step 4/4.</text>
</comment>
<comment type="similarity">
    <text evidence="5">Belongs to the class-IV pyridoxal-phosphate-dependent aminotransferase family.</text>
</comment>
<dbReference type="GO" id="GO:0008652">
    <property type="term" value="P:amino acid biosynthetic process"/>
    <property type="evidence" value="ECO:0007669"/>
    <property type="project" value="UniProtKB-ARBA"/>
</dbReference>
<keyword evidence="12" id="KW-1185">Reference proteome</keyword>
<dbReference type="KEGG" id="bmei:Spa11_37640"/>
<comment type="catalytic activity">
    <reaction evidence="10">
        <text>L-leucine + 2-oxoglutarate = 4-methyl-2-oxopentanoate + L-glutamate</text>
        <dbReference type="Rhea" id="RHEA:18321"/>
        <dbReference type="ChEBI" id="CHEBI:16810"/>
        <dbReference type="ChEBI" id="CHEBI:17865"/>
        <dbReference type="ChEBI" id="CHEBI:29985"/>
        <dbReference type="ChEBI" id="CHEBI:57427"/>
        <dbReference type="EC" id="2.6.1.42"/>
    </reaction>
</comment>
<evidence type="ECO:0000256" key="3">
    <source>
        <dbReference type="ARBA" id="ARBA00004931"/>
    </source>
</evidence>
<dbReference type="CDD" id="cd00449">
    <property type="entry name" value="PLPDE_IV"/>
    <property type="match status" value="1"/>
</dbReference>
<dbReference type="InterPro" id="IPR050571">
    <property type="entry name" value="Class-IV_PLP-Dep_Aminotrnsfr"/>
</dbReference>
<sequence length="320" mass="34718">MSVASSVTVRSTANIDGVVTPLEDARIPVLDRGFLYGDSVYEVFRTYDGVPLFWREHFERMENSARLIHMPITQSRDELMAEIRRAVAAAGGGDSADGSGEVYVRWHVSRGVGPVDLYPDPNLKTSYMILVKGVPVWKQEHREVGMKLAVTTVRRNADNALSPNIKSGNYLNNILGLAEAVELGADDCLMLNATGYATEASNSNTFFVIDGRVVTPADSDGNLRGITGAALRKIGAKAGWPVHEEHVSVEDLARVEEAFVTSATREVMPVAAIRLPGSTGADGNWRELPPGGGPTTRKIAQAYKDYVAEYVAENAAARLW</sequence>
<evidence type="ECO:0000256" key="1">
    <source>
        <dbReference type="ARBA" id="ARBA00001933"/>
    </source>
</evidence>
<dbReference type="Proteomes" id="UP000316426">
    <property type="component" value="Chromosome"/>
</dbReference>
<dbReference type="InterPro" id="IPR043131">
    <property type="entry name" value="BCAT-like_N"/>
</dbReference>
<protein>
    <recommendedName>
        <fullName evidence="6">branched-chain-amino-acid transaminase</fullName>
        <ecNumber evidence="6">2.6.1.42</ecNumber>
    </recommendedName>
</protein>
<evidence type="ECO:0000256" key="6">
    <source>
        <dbReference type="ARBA" id="ARBA00013053"/>
    </source>
</evidence>
<dbReference type="GO" id="GO:0046394">
    <property type="term" value="P:carboxylic acid biosynthetic process"/>
    <property type="evidence" value="ECO:0007669"/>
    <property type="project" value="UniProtKB-ARBA"/>
</dbReference>
<evidence type="ECO:0000313" key="11">
    <source>
        <dbReference type="EMBL" id="QDV75546.1"/>
    </source>
</evidence>
<gene>
    <name evidence="11" type="primary">ilvE_3</name>
    <name evidence="11" type="ORF">Spa11_37640</name>
</gene>
<keyword evidence="7" id="KW-0663">Pyridoxal phosphate</keyword>
<dbReference type="InterPro" id="IPR036038">
    <property type="entry name" value="Aminotransferase-like"/>
</dbReference>
<dbReference type="Gene3D" id="3.30.470.10">
    <property type="match status" value="1"/>
</dbReference>
<evidence type="ECO:0000256" key="9">
    <source>
        <dbReference type="ARBA" id="ARBA00048798"/>
    </source>
</evidence>
<dbReference type="Gene3D" id="3.20.10.10">
    <property type="entry name" value="D-amino Acid Aminotransferase, subunit A, domain 2"/>
    <property type="match status" value="1"/>
</dbReference>
<keyword evidence="11" id="KW-0032">Aminotransferase</keyword>
<dbReference type="AlphaFoldDB" id="A0A518KCM3"/>
<dbReference type="PANTHER" id="PTHR42743:SF11">
    <property type="entry name" value="AMINODEOXYCHORISMATE LYASE"/>
    <property type="match status" value="1"/>
</dbReference>
<dbReference type="GO" id="GO:0052655">
    <property type="term" value="F:L-valine-2-oxoglutarate transaminase activity"/>
    <property type="evidence" value="ECO:0007669"/>
    <property type="project" value="RHEA"/>
</dbReference>
<name>A0A518KCM3_9BACT</name>
<dbReference type="InterPro" id="IPR001544">
    <property type="entry name" value="Aminotrans_IV"/>
</dbReference>
<comment type="catalytic activity">
    <reaction evidence="8">
        <text>L-valine + 2-oxoglutarate = 3-methyl-2-oxobutanoate + L-glutamate</text>
        <dbReference type="Rhea" id="RHEA:24813"/>
        <dbReference type="ChEBI" id="CHEBI:11851"/>
        <dbReference type="ChEBI" id="CHEBI:16810"/>
        <dbReference type="ChEBI" id="CHEBI:29985"/>
        <dbReference type="ChEBI" id="CHEBI:57762"/>
        <dbReference type="EC" id="2.6.1.42"/>
    </reaction>
</comment>
<evidence type="ECO:0000256" key="8">
    <source>
        <dbReference type="ARBA" id="ARBA00048212"/>
    </source>
</evidence>
<dbReference type="SUPFAM" id="SSF56752">
    <property type="entry name" value="D-aminoacid aminotransferase-like PLP-dependent enzymes"/>
    <property type="match status" value="1"/>
</dbReference>
<evidence type="ECO:0000313" key="12">
    <source>
        <dbReference type="Proteomes" id="UP000316426"/>
    </source>
</evidence>
<dbReference type="GO" id="GO:0052654">
    <property type="term" value="F:L-leucine-2-oxoglutarate transaminase activity"/>
    <property type="evidence" value="ECO:0007669"/>
    <property type="project" value="RHEA"/>
</dbReference>
<comment type="cofactor">
    <cofactor evidence="1">
        <name>pyridoxal 5'-phosphate</name>
        <dbReference type="ChEBI" id="CHEBI:597326"/>
    </cofactor>
</comment>
<reference evidence="11 12" key="1">
    <citation type="submission" date="2019-02" db="EMBL/GenBank/DDBJ databases">
        <title>Deep-cultivation of Planctomycetes and their phenomic and genomic characterization uncovers novel biology.</title>
        <authorList>
            <person name="Wiegand S."/>
            <person name="Jogler M."/>
            <person name="Boedeker C."/>
            <person name="Pinto D."/>
            <person name="Vollmers J."/>
            <person name="Rivas-Marin E."/>
            <person name="Kohn T."/>
            <person name="Peeters S.H."/>
            <person name="Heuer A."/>
            <person name="Rast P."/>
            <person name="Oberbeckmann S."/>
            <person name="Bunk B."/>
            <person name="Jeske O."/>
            <person name="Meyerdierks A."/>
            <person name="Storesund J.E."/>
            <person name="Kallscheuer N."/>
            <person name="Luecker S."/>
            <person name="Lage O.M."/>
            <person name="Pohl T."/>
            <person name="Merkel B.J."/>
            <person name="Hornburger P."/>
            <person name="Mueller R.-W."/>
            <person name="Bruemmer F."/>
            <person name="Labrenz M."/>
            <person name="Spormann A.M."/>
            <person name="Op den Camp H."/>
            <person name="Overmann J."/>
            <person name="Amann R."/>
            <person name="Jetten M.S.M."/>
            <person name="Mascher T."/>
            <person name="Medema M.H."/>
            <person name="Devos D.P."/>
            <person name="Kaster A.-K."/>
            <person name="Ovreas L."/>
            <person name="Rohde M."/>
            <person name="Galperin M.Y."/>
            <person name="Jogler C."/>
        </authorList>
    </citation>
    <scope>NUCLEOTIDE SEQUENCE [LARGE SCALE GENOMIC DNA]</scope>
    <source>
        <strain evidence="11 12">Spa11</strain>
    </source>
</reference>
<dbReference type="PANTHER" id="PTHR42743">
    <property type="entry name" value="AMINO-ACID AMINOTRANSFERASE"/>
    <property type="match status" value="1"/>
</dbReference>
<dbReference type="EC" id="2.6.1.42" evidence="6"/>
<dbReference type="Pfam" id="PF01063">
    <property type="entry name" value="Aminotran_4"/>
    <property type="match status" value="1"/>
</dbReference>
<evidence type="ECO:0000256" key="4">
    <source>
        <dbReference type="ARBA" id="ARBA00005072"/>
    </source>
</evidence>
<dbReference type="GO" id="GO:0052656">
    <property type="term" value="F:L-isoleucine-2-oxoglutarate transaminase activity"/>
    <property type="evidence" value="ECO:0007669"/>
    <property type="project" value="RHEA"/>
</dbReference>
<evidence type="ECO:0000256" key="2">
    <source>
        <dbReference type="ARBA" id="ARBA00004824"/>
    </source>
</evidence>
<evidence type="ECO:0000256" key="10">
    <source>
        <dbReference type="ARBA" id="ARBA00049229"/>
    </source>
</evidence>
<evidence type="ECO:0000256" key="5">
    <source>
        <dbReference type="ARBA" id="ARBA00009320"/>
    </source>
</evidence>
<comment type="catalytic activity">
    <reaction evidence="9">
        <text>L-isoleucine + 2-oxoglutarate = (S)-3-methyl-2-oxopentanoate + L-glutamate</text>
        <dbReference type="Rhea" id="RHEA:24801"/>
        <dbReference type="ChEBI" id="CHEBI:16810"/>
        <dbReference type="ChEBI" id="CHEBI:29985"/>
        <dbReference type="ChEBI" id="CHEBI:35146"/>
        <dbReference type="ChEBI" id="CHEBI:58045"/>
        <dbReference type="EC" id="2.6.1.42"/>
    </reaction>
</comment>